<name>A0A3B1CAW7_9ZZZZ</name>
<organism evidence="1">
    <name type="scientific">hydrothermal vent metagenome</name>
    <dbReference type="NCBI Taxonomy" id="652676"/>
    <lineage>
        <taxon>unclassified sequences</taxon>
        <taxon>metagenomes</taxon>
        <taxon>ecological metagenomes</taxon>
    </lineage>
</organism>
<dbReference type="InterPro" id="IPR010583">
    <property type="entry name" value="MipA"/>
</dbReference>
<dbReference type="AlphaFoldDB" id="A0A3B1CAW7"/>
<evidence type="ECO:0008006" key="2">
    <source>
        <dbReference type="Google" id="ProtNLM"/>
    </source>
</evidence>
<evidence type="ECO:0000313" key="1">
    <source>
        <dbReference type="EMBL" id="VAX19910.1"/>
    </source>
</evidence>
<protein>
    <recommendedName>
        <fullName evidence="2">MipA/OmpV family protein</fullName>
    </recommendedName>
</protein>
<reference evidence="1" key="1">
    <citation type="submission" date="2018-06" db="EMBL/GenBank/DDBJ databases">
        <authorList>
            <person name="Zhirakovskaya E."/>
        </authorList>
    </citation>
    <scope>NUCLEOTIDE SEQUENCE</scope>
</reference>
<dbReference type="EMBL" id="UOGB01000166">
    <property type="protein sequence ID" value="VAX19910.1"/>
    <property type="molecule type" value="Genomic_DNA"/>
</dbReference>
<gene>
    <name evidence="1" type="ORF">MNBD_NITROSPINAE03-1840</name>
</gene>
<sequence>MDSRQGVSVMIKVVIFFCFVIYSATPCIAEQSGKLPLWQVGASLGALSTPHYAGSDQRYNLPLVMPAIIYRGDRFRSRPDGLRGLLFMSENVVVDIGFGGLLPVYSSNNRARKGMPDIPLTGEIGPRLVIKLYGNGEGVDVLARVPWRVVGSIDGTTAGWTLAPDILITNIEKLPWGLSAYVSAGLKYGSSQYNDLTYGVDELYSAPSRPAYRAREGITSYSFMISAGRRFNNKFATRFFLHWQTLAGSIVADSPLVKTENDLSFGLWLTWYPWKSKSKQSDKHRLPEPEEDIGI</sequence>
<dbReference type="Pfam" id="PF06629">
    <property type="entry name" value="MipA"/>
    <property type="match status" value="1"/>
</dbReference>
<accession>A0A3B1CAW7</accession>
<proteinExistence type="predicted"/>